<feature type="repeat" description="TPR" evidence="8">
    <location>
        <begin position="214"/>
        <end position="247"/>
    </location>
</feature>
<feature type="repeat" description="TPR" evidence="8">
    <location>
        <begin position="283"/>
        <end position="316"/>
    </location>
</feature>
<dbReference type="GO" id="GO:0097363">
    <property type="term" value="F:protein O-acetylglucosaminyltransferase activity"/>
    <property type="evidence" value="ECO:0007669"/>
    <property type="project" value="UniProtKB-EC"/>
</dbReference>
<dbReference type="Gene3D" id="3.40.50.2000">
    <property type="entry name" value="Glycogen Phosphorylase B"/>
    <property type="match status" value="1"/>
</dbReference>
<evidence type="ECO:0000256" key="4">
    <source>
        <dbReference type="ARBA" id="ARBA00022676"/>
    </source>
</evidence>
<evidence type="ECO:0000256" key="7">
    <source>
        <dbReference type="ARBA" id="ARBA00022803"/>
    </source>
</evidence>
<feature type="repeat" description="TPR" evidence="8">
    <location>
        <begin position="180"/>
        <end position="213"/>
    </location>
</feature>
<dbReference type="Proteomes" id="UP000676649">
    <property type="component" value="Chromosome"/>
</dbReference>
<keyword evidence="6" id="KW-0677">Repeat</keyword>
<evidence type="ECO:0000259" key="9">
    <source>
        <dbReference type="Pfam" id="PF13844"/>
    </source>
</evidence>
<dbReference type="PROSITE" id="PS50005">
    <property type="entry name" value="TPR"/>
    <property type="match status" value="8"/>
</dbReference>
<keyword evidence="5" id="KW-0808">Transferase</keyword>
<dbReference type="Gene3D" id="1.25.40.10">
    <property type="entry name" value="Tetratricopeptide repeat domain"/>
    <property type="match status" value="4"/>
</dbReference>
<name>A0A975MKM5_9GAMM</name>
<dbReference type="RefSeq" id="WP_215579743.1">
    <property type="nucleotide sequence ID" value="NZ_CP073754.1"/>
</dbReference>
<dbReference type="Pfam" id="PF13432">
    <property type="entry name" value="TPR_16"/>
    <property type="match status" value="1"/>
</dbReference>
<feature type="domain" description="O-GlcNAc transferase C-terminal" evidence="9">
    <location>
        <begin position="560"/>
        <end position="745"/>
    </location>
</feature>
<keyword evidence="7 8" id="KW-0802">TPR repeat</keyword>
<dbReference type="Pfam" id="PF00515">
    <property type="entry name" value="TPR_1"/>
    <property type="match status" value="1"/>
</dbReference>
<comment type="similarity">
    <text evidence="2">Belongs to the glycosyltransferase 41 family. O-GlcNAc transferase subfamily.</text>
</comment>
<dbReference type="GO" id="GO:0006493">
    <property type="term" value="P:protein O-linked glycosylation"/>
    <property type="evidence" value="ECO:0007669"/>
    <property type="project" value="InterPro"/>
</dbReference>
<reference evidence="10" key="1">
    <citation type="submission" date="2021-04" db="EMBL/GenBank/DDBJ databases">
        <title>Draft genome sequence data of methanotrophic Methylovulum sp. strain S1L and Methylomonas sp. strain S2AM isolated from boreal lake water columns.</title>
        <authorList>
            <person name="Rissanen A.J."/>
            <person name="Mangayil R."/>
            <person name="Svenning M.M."/>
            <person name="Khanongnuch R."/>
        </authorList>
    </citation>
    <scope>NUCLEOTIDE SEQUENCE</scope>
    <source>
        <strain evidence="10">S2AM</strain>
    </source>
</reference>
<organism evidence="10 11">
    <name type="scientific">Methylomonas paludis</name>
    <dbReference type="NCBI Taxonomy" id="1173101"/>
    <lineage>
        <taxon>Bacteria</taxon>
        <taxon>Pseudomonadati</taxon>
        <taxon>Pseudomonadota</taxon>
        <taxon>Gammaproteobacteria</taxon>
        <taxon>Methylococcales</taxon>
        <taxon>Methylococcaceae</taxon>
        <taxon>Methylomonas</taxon>
    </lineage>
</organism>
<dbReference type="EMBL" id="CP073754">
    <property type="protein sequence ID" value="QWF69556.1"/>
    <property type="molecule type" value="Genomic_DNA"/>
</dbReference>
<dbReference type="PROSITE" id="PS50293">
    <property type="entry name" value="TPR_REGION"/>
    <property type="match status" value="2"/>
</dbReference>
<feature type="repeat" description="TPR" evidence="8">
    <location>
        <begin position="112"/>
        <end position="145"/>
    </location>
</feature>
<dbReference type="Pfam" id="PF13414">
    <property type="entry name" value="TPR_11"/>
    <property type="match status" value="2"/>
</dbReference>
<proteinExistence type="inferred from homology"/>
<feature type="domain" description="O-GlcNAc transferase C-terminal" evidence="9">
    <location>
        <begin position="396"/>
        <end position="550"/>
    </location>
</feature>
<feature type="repeat" description="TPR" evidence="8">
    <location>
        <begin position="78"/>
        <end position="111"/>
    </location>
</feature>
<dbReference type="EC" id="2.4.1.255" evidence="3"/>
<dbReference type="InterPro" id="IPR029489">
    <property type="entry name" value="OGT/SEC/SPY_C"/>
</dbReference>
<feature type="repeat" description="TPR" evidence="8">
    <location>
        <begin position="249"/>
        <end position="282"/>
    </location>
</feature>
<protein>
    <recommendedName>
        <fullName evidence="3">protein O-GlcNAc transferase</fullName>
        <ecNumber evidence="3">2.4.1.255</ecNumber>
    </recommendedName>
</protein>
<dbReference type="SUPFAM" id="SSF48452">
    <property type="entry name" value="TPR-like"/>
    <property type="match status" value="1"/>
</dbReference>
<dbReference type="SMART" id="SM00028">
    <property type="entry name" value="TPR"/>
    <property type="match status" value="9"/>
</dbReference>
<dbReference type="KEGG" id="mpad:KEF85_09195"/>
<evidence type="ECO:0000313" key="10">
    <source>
        <dbReference type="EMBL" id="QWF69556.1"/>
    </source>
</evidence>
<keyword evidence="4" id="KW-0328">Glycosyltransferase</keyword>
<keyword evidence="11" id="KW-1185">Reference proteome</keyword>
<accession>A0A975MKM5</accession>
<dbReference type="Pfam" id="PF13844">
    <property type="entry name" value="Glyco_transf_41"/>
    <property type="match status" value="2"/>
</dbReference>
<dbReference type="InterPro" id="IPR011990">
    <property type="entry name" value="TPR-like_helical_dom_sf"/>
</dbReference>
<dbReference type="PANTHER" id="PTHR44366">
    <property type="entry name" value="UDP-N-ACETYLGLUCOSAMINE--PEPTIDE N-ACETYLGLUCOSAMINYLTRANSFERASE 110 KDA SUBUNIT"/>
    <property type="match status" value="1"/>
</dbReference>
<evidence type="ECO:0000256" key="5">
    <source>
        <dbReference type="ARBA" id="ARBA00022679"/>
    </source>
</evidence>
<dbReference type="PANTHER" id="PTHR44366:SF1">
    <property type="entry name" value="UDP-N-ACETYLGLUCOSAMINE--PEPTIDE N-ACETYLGLUCOSAMINYLTRANSFERASE 110 KDA SUBUNIT"/>
    <property type="match status" value="1"/>
</dbReference>
<evidence type="ECO:0000256" key="2">
    <source>
        <dbReference type="ARBA" id="ARBA00005386"/>
    </source>
</evidence>
<gene>
    <name evidence="10" type="ORF">KEF85_09195</name>
</gene>
<evidence type="ECO:0000256" key="6">
    <source>
        <dbReference type="ARBA" id="ARBA00022737"/>
    </source>
</evidence>
<sequence length="773" mass="85570">MKPDTPSFKQQQAFLQGRALLNSGQFTDAAHIFQKLLKNFPRDTVILLELASVRLQEGNFEAALQLFERVLQLNPQQAGVWFDRANLLRELGGFQQAIAAYDRVLALEPDNASAYINRGITQDCLTQYPAALASFAKAIALQPDNAAAYYNQGHTLQRSELYSEALHSYACAITLKPDFAEAHYCHGLVLNHLKDYETALLSFNRALALKPDFAAAYNNRGFTLQNLQRYAESLTSLEQAMALNTDNMDAAYINSGVALLHLDQREASLESFTQALVFRPDSVAAYYGMASALYDLKRYEAALACYEQVLALQPDYAFLHGQYWHTRLQICAWQDLDTSLEQLAGRIETAAQVSTPFPVLAFFDDPALQRQAAEIWTTAKYADIAILPGMTQHPLHQKIRVAYFSADFRNHPVAFLTAQLFEHHDRDSFEIIGFAFGPDRQDAMRTRLEEGFDRFIDIRSLSDLQAVQLARSLEIDIAVDLGGYTTGCRSGIFALRAAPVQVSYLGYPGTMGAEFMDYLIADRIVIPAATRRHYVERIVYLPDSFQVNDSDLAIADKTFSRADFGLPAHGFVFCCFNNTYKIQAACFLSWLRILAQVPGSVLWLPEDNAPAMANLQAAAHRQGIGAERVVFAPRLPSRAEHLARLGLADLFLDTLPYNAHTTASDALWAGLPVLTCAGESFAGRVAASLLTAIGLPELITTKPTDYQALAVELAIQPDRLAAIKAKLAANRLTTPLFDCARFTAHLEAAFTQMYVRSQAGLAPVDLDMTTGNA</sequence>
<evidence type="ECO:0000256" key="3">
    <source>
        <dbReference type="ARBA" id="ARBA00011970"/>
    </source>
</evidence>
<comment type="pathway">
    <text evidence="1">Protein modification; protein glycosylation.</text>
</comment>
<evidence type="ECO:0000256" key="1">
    <source>
        <dbReference type="ARBA" id="ARBA00004922"/>
    </source>
</evidence>
<dbReference type="InterPro" id="IPR037919">
    <property type="entry name" value="OGT"/>
</dbReference>
<feature type="repeat" description="TPR" evidence="8">
    <location>
        <begin position="146"/>
        <end position="179"/>
    </location>
</feature>
<feature type="repeat" description="TPR" evidence="8">
    <location>
        <begin position="44"/>
        <end position="77"/>
    </location>
</feature>
<evidence type="ECO:0000313" key="11">
    <source>
        <dbReference type="Proteomes" id="UP000676649"/>
    </source>
</evidence>
<dbReference type="Gene3D" id="3.40.50.11380">
    <property type="match status" value="1"/>
</dbReference>
<dbReference type="InterPro" id="IPR019734">
    <property type="entry name" value="TPR_rpt"/>
</dbReference>
<evidence type="ECO:0000256" key="8">
    <source>
        <dbReference type="PROSITE-ProRule" id="PRU00339"/>
    </source>
</evidence>
<dbReference type="AlphaFoldDB" id="A0A975MKM5"/>